<dbReference type="Pfam" id="PF00512">
    <property type="entry name" value="HisKA"/>
    <property type="match status" value="1"/>
</dbReference>
<dbReference type="Pfam" id="PF00072">
    <property type="entry name" value="Response_reg"/>
    <property type="match status" value="1"/>
</dbReference>
<dbReference type="Pfam" id="PF02518">
    <property type="entry name" value="HATPase_c"/>
    <property type="match status" value="1"/>
</dbReference>
<dbReference type="CDD" id="cd17546">
    <property type="entry name" value="REC_hyHK_CKI1_RcsC-like"/>
    <property type="match status" value="1"/>
</dbReference>
<dbReference type="InterPro" id="IPR005467">
    <property type="entry name" value="His_kinase_dom"/>
</dbReference>
<dbReference type="Pfam" id="PF01627">
    <property type="entry name" value="Hpt"/>
    <property type="match status" value="1"/>
</dbReference>
<dbReference type="EMBL" id="VTTN01000042">
    <property type="protein sequence ID" value="KAA0585145.1"/>
    <property type="molecule type" value="Genomic_DNA"/>
</dbReference>
<evidence type="ECO:0000256" key="5">
    <source>
        <dbReference type="PROSITE-ProRule" id="PRU00110"/>
    </source>
</evidence>
<dbReference type="SUPFAM" id="SSF47384">
    <property type="entry name" value="Homodimeric domain of signal transducing histidine kinase"/>
    <property type="match status" value="1"/>
</dbReference>
<comment type="catalytic activity">
    <reaction evidence="1">
        <text>ATP + protein L-histidine = ADP + protein N-phospho-L-histidine.</text>
        <dbReference type="EC" id="2.7.13.3"/>
    </reaction>
</comment>
<dbReference type="InterPro" id="IPR003661">
    <property type="entry name" value="HisK_dim/P_dom"/>
</dbReference>
<evidence type="ECO:0000256" key="3">
    <source>
        <dbReference type="ARBA" id="ARBA00022553"/>
    </source>
</evidence>
<dbReference type="Proteomes" id="UP000324927">
    <property type="component" value="Unassembled WGS sequence"/>
</dbReference>
<accession>A0A5A9FUC3</accession>
<dbReference type="GO" id="GO:0000155">
    <property type="term" value="F:phosphorelay sensor kinase activity"/>
    <property type="evidence" value="ECO:0007669"/>
    <property type="project" value="InterPro"/>
</dbReference>
<dbReference type="SMART" id="SM00073">
    <property type="entry name" value="HPT"/>
    <property type="match status" value="1"/>
</dbReference>
<dbReference type="CDD" id="cd00082">
    <property type="entry name" value="HisKA"/>
    <property type="match status" value="1"/>
</dbReference>
<dbReference type="Gene3D" id="3.40.50.2300">
    <property type="match status" value="1"/>
</dbReference>
<reference evidence="10 11" key="1">
    <citation type="submission" date="2019-08" db="EMBL/GenBank/DDBJ databases">
        <authorList>
            <person name="Grouzdev D."/>
            <person name="Tikhonova E."/>
            <person name="Kravchenko I."/>
        </authorList>
    </citation>
    <scope>NUCLEOTIDE SEQUENCE [LARGE SCALE GENOMIC DNA]</scope>
    <source>
        <strain evidence="10 11">59b</strain>
    </source>
</reference>
<dbReference type="Gene3D" id="1.10.287.130">
    <property type="match status" value="1"/>
</dbReference>
<dbReference type="InterPro" id="IPR011123">
    <property type="entry name" value="Y_Y_Y"/>
</dbReference>
<dbReference type="PROSITE" id="PS50110">
    <property type="entry name" value="RESPONSE_REGULATORY"/>
    <property type="match status" value="1"/>
</dbReference>
<dbReference type="InterPro" id="IPR036890">
    <property type="entry name" value="HATPase_C_sf"/>
</dbReference>
<dbReference type="InterPro" id="IPR011110">
    <property type="entry name" value="Reg_prop"/>
</dbReference>
<dbReference type="PROSITE" id="PS50894">
    <property type="entry name" value="HPT"/>
    <property type="match status" value="1"/>
</dbReference>
<keyword evidence="3 6" id="KW-0597">Phosphoprotein</keyword>
<dbReference type="Pfam" id="PF07495">
    <property type="entry name" value="Y_Y_Y"/>
    <property type="match status" value="1"/>
</dbReference>
<dbReference type="SUPFAM" id="SSF55874">
    <property type="entry name" value="ATPase domain of HSP90 chaperone/DNA topoisomerase II/histidine kinase"/>
    <property type="match status" value="1"/>
</dbReference>
<dbReference type="PRINTS" id="PR00344">
    <property type="entry name" value="BCTRLSENSOR"/>
</dbReference>
<dbReference type="CDD" id="cd16922">
    <property type="entry name" value="HATPase_EvgS-ArcB-TorS-like"/>
    <property type="match status" value="1"/>
</dbReference>
<dbReference type="SMART" id="SM00388">
    <property type="entry name" value="HisKA"/>
    <property type="match status" value="1"/>
</dbReference>
<dbReference type="InterPro" id="IPR011006">
    <property type="entry name" value="CheY-like_superfamily"/>
</dbReference>
<dbReference type="InterPro" id="IPR003594">
    <property type="entry name" value="HATPase_dom"/>
</dbReference>
<dbReference type="Gene3D" id="3.30.565.10">
    <property type="entry name" value="Histidine kinase-like ATPase, C-terminal domain"/>
    <property type="match status" value="1"/>
</dbReference>
<evidence type="ECO:0000259" key="8">
    <source>
        <dbReference type="PROSITE" id="PS50110"/>
    </source>
</evidence>
<feature type="modified residue" description="Phosphohistidine" evidence="5">
    <location>
        <position position="1291"/>
    </location>
</feature>
<protein>
    <recommendedName>
        <fullName evidence="2">histidine kinase</fullName>
        <ecNumber evidence="2">2.7.13.3</ecNumber>
    </recommendedName>
</protein>
<dbReference type="RefSeq" id="WP_149235731.1">
    <property type="nucleotide sequence ID" value="NZ_JALJXJ010000037.1"/>
</dbReference>
<feature type="domain" description="Response regulatory" evidence="8">
    <location>
        <begin position="1103"/>
        <end position="1219"/>
    </location>
</feature>
<dbReference type="SUPFAM" id="SSF47226">
    <property type="entry name" value="Histidine-containing phosphotransfer domain, HPT domain"/>
    <property type="match status" value="1"/>
</dbReference>
<dbReference type="InterPro" id="IPR013783">
    <property type="entry name" value="Ig-like_fold"/>
</dbReference>
<feature type="domain" description="Histidine kinase" evidence="7">
    <location>
        <begin position="863"/>
        <end position="1085"/>
    </location>
</feature>
<keyword evidence="11" id="KW-1185">Reference proteome</keyword>
<dbReference type="EC" id="2.7.13.3" evidence="2"/>
<dbReference type="SUPFAM" id="SSF63829">
    <property type="entry name" value="Calcium-dependent phosphotriesterase"/>
    <property type="match status" value="2"/>
</dbReference>
<dbReference type="SMART" id="SM00448">
    <property type="entry name" value="REC"/>
    <property type="match status" value="1"/>
</dbReference>
<evidence type="ECO:0000259" key="9">
    <source>
        <dbReference type="PROSITE" id="PS50894"/>
    </source>
</evidence>
<dbReference type="SMART" id="SM00387">
    <property type="entry name" value="HATPase_c"/>
    <property type="match status" value="1"/>
</dbReference>
<evidence type="ECO:0000256" key="4">
    <source>
        <dbReference type="ARBA" id="ARBA00023012"/>
    </source>
</evidence>
<gene>
    <name evidence="10" type="ORF">FZ942_35490</name>
</gene>
<dbReference type="Pfam" id="PF07494">
    <property type="entry name" value="Reg_prop"/>
    <property type="match status" value="3"/>
</dbReference>
<dbReference type="PROSITE" id="PS51257">
    <property type="entry name" value="PROKAR_LIPOPROTEIN"/>
    <property type="match status" value="1"/>
</dbReference>
<dbReference type="PANTHER" id="PTHR43547">
    <property type="entry name" value="TWO-COMPONENT HISTIDINE KINASE"/>
    <property type="match status" value="1"/>
</dbReference>
<dbReference type="InterPro" id="IPR008207">
    <property type="entry name" value="Sig_transdc_His_kin_Hpt_dom"/>
</dbReference>
<evidence type="ECO:0000256" key="1">
    <source>
        <dbReference type="ARBA" id="ARBA00000085"/>
    </source>
</evidence>
<dbReference type="PANTHER" id="PTHR43547:SF2">
    <property type="entry name" value="HYBRID SIGNAL TRANSDUCTION HISTIDINE KINASE C"/>
    <property type="match status" value="1"/>
</dbReference>
<dbReference type="InterPro" id="IPR036641">
    <property type="entry name" value="HPT_dom_sf"/>
</dbReference>
<evidence type="ECO:0000313" key="10">
    <source>
        <dbReference type="EMBL" id="KAA0585145.1"/>
    </source>
</evidence>
<dbReference type="Gene3D" id="2.60.40.10">
    <property type="entry name" value="Immunoglobulins"/>
    <property type="match status" value="1"/>
</dbReference>
<dbReference type="SUPFAM" id="SSF52172">
    <property type="entry name" value="CheY-like"/>
    <property type="match status" value="1"/>
</dbReference>
<dbReference type="Gene3D" id="2.130.10.10">
    <property type="entry name" value="YVTN repeat-like/Quinoprotein amine dehydrogenase"/>
    <property type="match status" value="3"/>
</dbReference>
<dbReference type="FunFam" id="3.30.565.10:FF:000010">
    <property type="entry name" value="Sensor histidine kinase RcsC"/>
    <property type="match status" value="1"/>
</dbReference>
<evidence type="ECO:0000256" key="2">
    <source>
        <dbReference type="ARBA" id="ARBA00012438"/>
    </source>
</evidence>
<dbReference type="InterPro" id="IPR015943">
    <property type="entry name" value="WD40/YVTN_repeat-like_dom_sf"/>
</dbReference>
<organism evidence="10 11">
    <name type="scientific">Azospirillum lipoferum</name>
    <dbReference type="NCBI Taxonomy" id="193"/>
    <lineage>
        <taxon>Bacteria</taxon>
        <taxon>Pseudomonadati</taxon>
        <taxon>Pseudomonadota</taxon>
        <taxon>Alphaproteobacteria</taxon>
        <taxon>Rhodospirillales</taxon>
        <taxon>Azospirillaceae</taxon>
        <taxon>Azospirillum</taxon>
    </lineage>
</organism>
<evidence type="ECO:0000259" key="7">
    <source>
        <dbReference type="PROSITE" id="PS50109"/>
    </source>
</evidence>
<evidence type="ECO:0000256" key="6">
    <source>
        <dbReference type="PROSITE-ProRule" id="PRU00169"/>
    </source>
</evidence>
<feature type="domain" description="HPt" evidence="9">
    <location>
        <begin position="1252"/>
        <end position="1355"/>
    </location>
</feature>
<dbReference type="PROSITE" id="PS50109">
    <property type="entry name" value="HIS_KIN"/>
    <property type="match status" value="1"/>
</dbReference>
<dbReference type="Gene3D" id="1.20.120.160">
    <property type="entry name" value="HPT domain"/>
    <property type="match status" value="1"/>
</dbReference>
<sequence>MRRWVTLAAALWLACGGDAARAGGGRSGWDELASPLFSHIGPAEGLPYPVGMSLAQDRDGFVWIGTPGGLARWDGYRMRVYGRHNGDPASLPENIVPVLLPDDRNGLWVGTVSGLVAHYDAERDSFVTHRTPDRALGRIVGMAGDGNGGLWVAGQNALAHLDPASGGWRFEEPDASGLPKGEIRSVLRDRRGTLWVGTSHGIMKRPAKAGDERFQPAAEVVATRFFEDRAGRVWFGTRKGELGFMDEAGGGRLVNGFSSSGQRVTAIVEPEPGTLWVGEFGGGIRELRTASGMLRHIRNDPTRNSGLADDSILDLLVDSSGLVWVSGLGGVDLHNPRNQGIATVLPGAPSGLPGKDVRSMSVGADGRIWLGFRAEGIALFDPVAGRVAHFPPGTGTAAGTADGTLPAQIVQTIAATDDGAVWTGSPAGLHRIDPGAGTVTRFAPLANANILALMAEGPLLWAGGSMGLARIDRSGNGVTVFSHEPGRKDSLSDNSVQQVLRDRAGRLWVGTQRGLNLFDERTQGFRRFLHDPSDPRSLPSDIVNTLLEDRLGRLWVGTAGGIGILEEDAAPGSDGRMRFRSLGSVDGLPHDTITVLLEDRAGMVWVGSGDRLAAVDPGTLAIRKFGPMDGAGIRTHWAGSGARLPDGTLLLGGFGGMTVIRPNGVRDWDFLPPVMATGMRVGGLPVPVPKAEDAAPVTLRPEDRSVEVEFAALDYSAPERNHYAYRLEGFDTDWIDVEADHRKAVYTNLPPGSYRLMVRGSNRAGVWSNKTLALDLRVLPAWYQTAWFRLAAALLGLTLLYAAVQMRTAYLRHRQRELERQIAERTAEVKVAHAHAIEEEARARQAKEQAEAANRAKSRFLAVASHEIRTPLNGLLGVLQLLDHRGLDDRQRRWLEIAKEAGDTLFSLIESVLEYGRYEADSETPEMADIDLRRLADWGVELYRPQAAAKGVAIACVVASDVPPRIRSDRTRITRVLHNLLGNAVKFTAQGEITVSIAVTSGDGGVGQALHLRVADTGIGIEPHLHEAIFQEYRQADHSIARRFGGTGLGLAICRRIALMLGGSLSVDSVVGVGSTFHLIVPVEPAAVEPAAELPLPPSGALSILLVDDDAVNREVGVGLLSRIGHHVVVAGDGPTAVEAAGAASFDVILTDLHMPGGDGIELTRRIRALALPKPPRIIAMTADLTDDTRQRCQSVGIEEILTKPLRADRLRRTLVAEAQSPKPASAAPTGDGAMGHRLDLPYLSVQREVLGFGELVRLGRLVARTSRRTIDELEDAAAREDRAAVKALAHRLRSAAGSFGLVDLASAAWTLEREAGCVPDQDRERIAALRNLRRESLDALLAAARRGHGHSQDLVRPSL</sequence>
<name>A0A5A9FUC3_AZOLI</name>
<keyword evidence="4" id="KW-0902">Two-component regulatory system</keyword>
<dbReference type="InterPro" id="IPR036097">
    <property type="entry name" value="HisK_dim/P_sf"/>
</dbReference>
<dbReference type="OrthoDB" id="9778496at2"/>
<dbReference type="InterPro" id="IPR001789">
    <property type="entry name" value="Sig_transdc_resp-reg_receiver"/>
</dbReference>
<comment type="caution">
    <text evidence="10">The sequence shown here is derived from an EMBL/GenBank/DDBJ whole genome shotgun (WGS) entry which is preliminary data.</text>
</comment>
<proteinExistence type="predicted"/>
<evidence type="ECO:0000313" key="11">
    <source>
        <dbReference type="Proteomes" id="UP000324927"/>
    </source>
</evidence>
<dbReference type="InterPro" id="IPR004358">
    <property type="entry name" value="Sig_transdc_His_kin-like_C"/>
</dbReference>
<feature type="modified residue" description="4-aspartylphosphate" evidence="6">
    <location>
        <position position="1152"/>
    </location>
</feature>